<evidence type="ECO:0000313" key="2">
    <source>
        <dbReference type="Proteomes" id="UP000285575"/>
    </source>
</evidence>
<keyword evidence="2" id="KW-1185">Reference proteome</keyword>
<dbReference type="Proteomes" id="UP000285575">
    <property type="component" value="Unassembled WGS sequence"/>
</dbReference>
<dbReference type="RefSeq" id="WP_128229675.1">
    <property type="nucleotide sequence ID" value="NZ_SACR01000004.1"/>
</dbReference>
<proteinExistence type="predicted"/>
<dbReference type="CDD" id="cd20169">
    <property type="entry name" value="Peptidase_M90_mtfA"/>
    <property type="match status" value="1"/>
</dbReference>
<dbReference type="EMBL" id="SACR01000004">
    <property type="protein sequence ID" value="RVU45586.1"/>
    <property type="molecule type" value="Genomic_DNA"/>
</dbReference>
<dbReference type="GO" id="GO:0005829">
    <property type="term" value="C:cytosol"/>
    <property type="evidence" value="ECO:0007669"/>
    <property type="project" value="TreeGrafter"/>
</dbReference>
<dbReference type="InterPro" id="IPR042252">
    <property type="entry name" value="MtfA_N"/>
</dbReference>
<name>A0A437RFP0_9BURK</name>
<dbReference type="OrthoDB" id="9786424at2"/>
<accession>A0A437RFP0</accession>
<comment type="caution">
    <text evidence="1">The sequence shown here is derived from an EMBL/GenBank/DDBJ whole genome shotgun (WGS) entry which is preliminary data.</text>
</comment>
<dbReference type="GO" id="GO:0008237">
    <property type="term" value="F:metallopeptidase activity"/>
    <property type="evidence" value="ECO:0007669"/>
    <property type="project" value="InterPro"/>
</dbReference>
<dbReference type="PANTHER" id="PTHR30164">
    <property type="entry name" value="MTFA PEPTIDASE"/>
    <property type="match status" value="1"/>
</dbReference>
<dbReference type="SUPFAM" id="SSF55486">
    <property type="entry name" value="Metalloproteases ('zincins'), catalytic domain"/>
    <property type="match status" value="1"/>
</dbReference>
<dbReference type="AlphaFoldDB" id="A0A437RFP0"/>
<dbReference type="InterPro" id="IPR010384">
    <property type="entry name" value="MtfA_fam"/>
</dbReference>
<dbReference type="GO" id="GO:0004177">
    <property type="term" value="F:aminopeptidase activity"/>
    <property type="evidence" value="ECO:0007669"/>
    <property type="project" value="TreeGrafter"/>
</dbReference>
<sequence>MLARLWRQWQRRREDAAVQRRAIPDDLWKRTLVRYPFLQRRDPQDAAELRRLSSLFLDRKEFHAAGGLKLTDAVVVSIAAQAVLPVLRLGLSAYDGFVGIVVHPDQVLARREVADEDGIVHAYDEPLAGEAMDGGPVMLSWRDVRAAGVVPGPGGEAGGAYNVVIHEFAHVLDMADGVADGVPLLPPDLPRAEWLNALQSEFEAFVQRVEADDPTTLDPYGANGEEEFFAVASEAFFVNAEPMKKEHPVLYGMLSRFYRQDPAVQVPPARRAR</sequence>
<reference evidence="1 2" key="1">
    <citation type="submission" date="2019-01" db="EMBL/GenBank/DDBJ databases">
        <authorList>
            <person name="Chen W.-M."/>
        </authorList>
    </citation>
    <scope>NUCLEOTIDE SEQUENCE [LARGE SCALE GENOMIC DNA]</scope>
    <source>
        <strain evidence="1 2">KYPY4</strain>
    </source>
</reference>
<evidence type="ECO:0000313" key="1">
    <source>
        <dbReference type="EMBL" id="RVU45586.1"/>
    </source>
</evidence>
<dbReference type="Gene3D" id="3.40.390.10">
    <property type="entry name" value="Collagenase (Catalytic Domain)"/>
    <property type="match status" value="1"/>
</dbReference>
<organism evidence="1 2">
    <name type="scientific">Rubrivivax rivuli</name>
    <dbReference type="NCBI Taxonomy" id="1862385"/>
    <lineage>
        <taxon>Bacteria</taxon>
        <taxon>Pseudomonadati</taxon>
        <taxon>Pseudomonadota</taxon>
        <taxon>Betaproteobacteria</taxon>
        <taxon>Burkholderiales</taxon>
        <taxon>Sphaerotilaceae</taxon>
        <taxon>Rubrivivax</taxon>
    </lineage>
</organism>
<dbReference type="Gene3D" id="1.10.472.150">
    <property type="entry name" value="Glucose-regulated metallo-peptidase M90, N-terminal domain"/>
    <property type="match status" value="1"/>
</dbReference>
<protein>
    <submittedName>
        <fullName evidence="1">Zinc-dependent peptidase</fullName>
    </submittedName>
</protein>
<dbReference type="InterPro" id="IPR024079">
    <property type="entry name" value="MetalloPept_cat_dom_sf"/>
</dbReference>
<gene>
    <name evidence="1" type="ORF">EOE66_15895</name>
</gene>
<dbReference type="PANTHER" id="PTHR30164:SF2">
    <property type="entry name" value="PROTEIN MTFA"/>
    <property type="match status" value="1"/>
</dbReference>
<dbReference type="Pfam" id="PF06167">
    <property type="entry name" value="Peptidase_M90"/>
    <property type="match status" value="1"/>
</dbReference>